<dbReference type="OMA" id="NIACHAS"/>
<gene>
    <name evidence="1" type="ORF">SDRG_07049</name>
</gene>
<evidence type="ECO:0000313" key="2">
    <source>
        <dbReference type="Proteomes" id="UP000030762"/>
    </source>
</evidence>
<dbReference type="VEuPathDB" id="FungiDB:SDRG_07049"/>
<organism evidence="1 2">
    <name type="scientific">Saprolegnia diclina (strain VS20)</name>
    <dbReference type="NCBI Taxonomy" id="1156394"/>
    <lineage>
        <taxon>Eukaryota</taxon>
        <taxon>Sar</taxon>
        <taxon>Stramenopiles</taxon>
        <taxon>Oomycota</taxon>
        <taxon>Saprolegniomycetes</taxon>
        <taxon>Saprolegniales</taxon>
        <taxon>Saprolegniaceae</taxon>
        <taxon>Saprolegnia</taxon>
    </lineage>
</organism>
<dbReference type="AlphaFoldDB" id="T0RY78"/>
<dbReference type="InParanoid" id="T0RY78"/>
<dbReference type="EMBL" id="JH767151">
    <property type="protein sequence ID" value="EQC35337.1"/>
    <property type="molecule type" value="Genomic_DNA"/>
</dbReference>
<dbReference type="Gene3D" id="3.80.10.10">
    <property type="entry name" value="Ribonuclease Inhibitor"/>
    <property type="match status" value="1"/>
</dbReference>
<accession>T0RY78</accession>
<reference evidence="1 2" key="1">
    <citation type="submission" date="2012-04" db="EMBL/GenBank/DDBJ databases">
        <title>The Genome Sequence of Saprolegnia declina VS20.</title>
        <authorList>
            <consortium name="The Broad Institute Genome Sequencing Platform"/>
            <person name="Russ C."/>
            <person name="Nusbaum C."/>
            <person name="Tyler B."/>
            <person name="van West P."/>
            <person name="Dieguez-Uribeondo J."/>
            <person name="de Bruijn I."/>
            <person name="Tripathy S."/>
            <person name="Jiang R."/>
            <person name="Young S.K."/>
            <person name="Zeng Q."/>
            <person name="Gargeya S."/>
            <person name="Fitzgerald M."/>
            <person name="Haas B."/>
            <person name="Abouelleil A."/>
            <person name="Alvarado L."/>
            <person name="Arachchi H.M."/>
            <person name="Berlin A."/>
            <person name="Chapman S.B."/>
            <person name="Goldberg J."/>
            <person name="Griggs A."/>
            <person name="Gujja S."/>
            <person name="Hansen M."/>
            <person name="Howarth C."/>
            <person name="Imamovic A."/>
            <person name="Larimer J."/>
            <person name="McCowen C."/>
            <person name="Montmayeur A."/>
            <person name="Murphy C."/>
            <person name="Neiman D."/>
            <person name="Pearson M."/>
            <person name="Priest M."/>
            <person name="Roberts A."/>
            <person name="Saif S."/>
            <person name="Shea T."/>
            <person name="Sisk P."/>
            <person name="Sykes S."/>
            <person name="Wortman J."/>
            <person name="Nusbaum C."/>
            <person name="Birren B."/>
        </authorList>
    </citation>
    <scope>NUCLEOTIDE SEQUENCE [LARGE SCALE GENOMIC DNA]</scope>
    <source>
        <strain evidence="1 2">VS20</strain>
    </source>
</reference>
<evidence type="ECO:0008006" key="3">
    <source>
        <dbReference type="Google" id="ProtNLM"/>
    </source>
</evidence>
<keyword evidence="2" id="KW-1185">Reference proteome</keyword>
<protein>
    <recommendedName>
        <fullName evidence="3">F-box domain-containing protein</fullName>
    </recommendedName>
</protein>
<dbReference type="GeneID" id="19947776"/>
<dbReference type="SUPFAM" id="SSF52047">
    <property type="entry name" value="RNI-like"/>
    <property type="match status" value="1"/>
</dbReference>
<dbReference type="Proteomes" id="UP000030762">
    <property type="component" value="Unassembled WGS sequence"/>
</dbReference>
<evidence type="ECO:0000313" key="1">
    <source>
        <dbReference type="EMBL" id="EQC35337.1"/>
    </source>
</evidence>
<proteinExistence type="predicted"/>
<dbReference type="InterPro" id="IPR032675">
    <property type="entry name" value="LRR_dom_sf"/>
</dbReference>
<sequence length="447" mass="48921">MAVVHHTGVLIHIAHCLRSTKDVLSLLQALPRHALDAPLAALLTLLTTPETLRVVERSWPWASIEEYGHDDIATVFAALPIFRSVQINCLHAFWAASEPHRPATWGHEVEFIPSDGSISRNRNVSALLRLLRLCPNLHAIVVHIDRSDPALTASILQAAQHVKRIHFVTPDQTEYNCGNWRPLFAEWLASGHATHLGIIGLTCDDNVGFARAIAAATSLTSLQLAVASGVLQGLVDVATPLKAITKLRLAAPNDSMSLEPFVTNLIDLSALQVFDLSSDNELDLTFGLALLPRLGKLKELELTHCNLRAVPALPEAPAHLRLLDVSYSSMNDETCLGLLHWASQSPCLDTIWLKMCDTVSRKPVLFASYLRRWITGSVTFVALDRCELDEKSVIAIATALCDACRSSSTFSLRLDFGTLDVDAYDALFEALATCNGVKIEVIIVYSP</sequence>
<dbReference type="RefSeq" id="XP_008611087.1">
    <property type="nucleotide sequence ID" value="XM_008612865.1"/>
</dbReference>
<name>T0RY78_SAPDV</name>